<evidence type="ECO:0000313" key="2">
    <source>
        <dbReference type="EnsemblMetazoa" id="AMAM019599-PA"/>
    </source>
</evidence>
<sequence>MEGRDTNARLLRLQQIYQGLRPGNETFHVETVKRIANVSDAIEFLRTIEELNRWSRKHIVLDCSTELAKDIVVSHVRDITLGKRTYHYLLSGLKCNILGGWSVIALLLGCDSPFKESPDNQGSATYTGPFSSTEHNRSQHSGQ</sequence>
<dbReference type="EnsemblMetazoa" id="AMAM019599-RA">
    <property type="protein sequence ID" value="AMAM019599-PA"/>
    <property type="gene ID" value="AMAM019599"/>
</dbReference>
<feature type="compositionally biased region" description="Polar residues" evidence="1">
    <location>
        <begin position="119"/>
        <end position="143"/>
    </location>
</feature>
<evidence type="ECO:0000313" key="3">
    <source>
        <dbReference type="Proteomes" id="UP000075901"/>
    </source>
</evidence>
<evidence type="ECO:0000256" key="1">
    <source>
        <dbReference type="SAM" id="MobiDB-lite"/>
    </source>
</evidence>
<feature type="region of interest" description="Disordered" evidence="1">
    <location>
        <begin position="118"/>
        <end position="143"/>
    </location>
</feature>
<name>A0A182T4R7_9DIPT</name>
<protein>
    <submittedName>
        <fullName evidence="2">ANF_receptor domain-containing protein</fullName>
    </submittedName>
</protein>
<dbReference type="AlphaFoldDB" id="A0A182T4R7"/>
<dbReference type="Gene3D" id="3.40.50.2300">
    <property type="match status" value="1"/>
</dbReference>
<accession>A0A182T4R7</accession>
<proteinExistence type="predicted"/>
<dbReference type="VEuPathDB" id="VectorBase:AMAM019599"/>
<keyword evidence="3" id="KW-1185">Reference proteome</keyword>
<reference evidence="3" key="1">
    <citation type="submission" date="2013-09" db="EMBL/GenBank/DDBJ databases">
        <title>The Genome Sequence of Anopheles maculatus species B.</title>
        <authorList>
            <consortium name="The Broad Institute Genomics Platform"/>
            <person name="Neafsey D.E."/>
            <person name="Besansky N."/>
            <person name="Howell P."/>
            <person name="Walton C."/>
            <person name="Young S.K."/>
            <person name="Zeng Q."/>
            <person name="Gargeya S."/>
            <person name="Fitzgerald M."/>
            <person name="Haas B."/>
            <person name="Abouelleil A."/>
            <person name="Allen A.W."/>
            <person name="Alvarado L."/>
            <person name="Arachchi H.M."/>
            <person name="Berlin A.M."/>
            <person name="Chapman S.B."/>
            <person name="Gainer-Dewar J."/>
            <person name="Goldberg J."/>
            <person name="Griggs A."/>
            <person name="Gujja S."/>
            <person name="Hansen M."/>
            <person name="Howarth C."/>
            <person name="Imamovic A."/>
            <person name="Ireland A."/>
            <person name="Larimer J."/>
            <person name="McCowan C."/>
            <person name="Murphy C."/>
            <person name="Pearson M."/>
            <person name="Poon T.W."/>
            <person name="Priest M."/>
            <person name="Roberts A."/>
            <person name="Saif S."/>
            <person name="Shea T."/>
            <person name="Sisk P."/>
            <person name="Sykes S."/>
            <person name="Wortman J."/>
            <person name="Nusbaum C."/>
            <person name="Birren B."/>
        </authorList>
    </citation>
    <scope>NUCLEOTIDE SEQUENCE [LARGE SCALE GENOMIC DNA]</scope>
    <source>
        <strain evidence="3">maculatus3</strain>
    </source>
</reference>
<dbReference type="Proteomes" id="UP000075901">
    <property type="component" value="Unassembled WGS sequence"/>
</dbReference>
<organism evidence="2 3">
    <name type="scientific">Anopheles maculatus</name>
    <dbReference type="NCBI Taxonomy" id="74869"/>
    <lineage>
        <taxon>Eukaryota</taxon>
        <taxon>Metazoa</taxon>
        <taxon>Ecdysozoa</taxon>
        <taxon>Arthropoda</taxon>
        <taxon>Hexapoda</taxon>
        <taxon>Insecta</taxon>
        <taxon>Pterygota</taxon>
        <taxon>Neoptera</taxon>
        <taxon>Endopterygota</taxon>
        <taxon>Diptera</taxon>
        <taxon>Nematocera</taxon>
        <taxon>Culicoidea</taxon>
        <taxon>Culicidae</taxon>
        <taxon>Anophelinae</taxon>
        <taxon>Anopheles</taxon>
        <taxon>Anopheles maculatus group</taxon>
    </lineage>
</organism>
<reference evidence="2" key="2">
    <citation type="submission" date="2020-05" db="UniProtKB">
        <authorList>
            <consortium name="EnsemblMetazoa"/>
        </authorList>
    </citation>
    <scope>IDENTIFICATION</scope>
    <source>
        <strain evidence="2">maculatus3</strain>
    </source>
</reference>